<reference evidence="2 3" key="1">
    <citation type="submission" date="2016-10" db="EMBL/GenBank/DDBJ databases">
        <authorList>
            <person name="de Groot N.N."/>
        </authorList>
    </citation>
    <scope>NUCLEOTIDE SEQUENCE [LARGE SCALE GENOMIC DNA]</scope>
    <source>
        <strain evidence="2 3">CGMCC 1.8925</strain>
    </source>
</reference>
<evidence type="ECO:0000313" key="2">
    <source>
        <dbReference type="EMBL" id="SCY30414.1"/>
    </source>
</evidence>
<dbReference type="PROSITE" id="PS51819">
    <property type="entry name" value="VOC"/>
    <property type="match status" value="1"/>
</dbReference>
<dbReference type="PANTHER" id="PTHR43279">
    <property type="entry name" value="CATECHOL-2,3-DIOXYGENASE"/>
    <property type="match status" value="1"/>
</dbReference>
<sequence length="249" mass="26494">MTAISHVALLARHLPGLSAFYQTALGLRPLAGDETRLGAGNKLLLELRPAPGAAPHDPRQAGLFHTAFLLPDRAALGRWLRHAPARGIRLSGAADHGVSEALYLDDPEGNGIEIYHDRDPALWPREGDRIAMTTERLDLAALAASADAPWHGAPPGTVIGHVHLQVGDLAAADAFFGGRLGMTRTFDAPGGAWYGWNGYHHHLAGNIWNSRGAGPRNPDMAGLAEVALADAARSGQSLTDPWGTRFRFA</sequence>
<feature type="domain" description="VOC" evidence="1">
    <location>
        <begin position="3"/>
        <end position="117"/>
    </location>
</feature>
<dbReference type="AlphaFoldDB" id="A0A1G5ETZ7"/>
<evidence type="ECO:0000313" key="3">
    <source>
        <dbReference type="Proteomes" id="UP000199502"/>
    </source>
</evidence>
<dbReference type="GO" id="GO:0051213">
    <property type="term" value="F:dioxygenase activity"/>
    <property type="evidence" value="ECO:0007669"/>
    <property type="project" value="UniProtKB-KW"/>
</dbReference>
<dbReference type="EMBL" id="FMVT01000003">
    <property type="protein sequence ID" value="SCY30414.1"/>
    <property type="molecule type" value="Genomic_DNA"/>
</dbReference>
<dbReference type="Gene3D" id="3.10.180.10">
    <property type="entry name" value="2,3-Dihydroxybiphenyl 1,2-Dioxygenase, domain 1"/>
    <property type="match status" value="2"/>
</dbReference>
<keyword evidence="3" id="KW-1185">Reference proteome</keyword>
<gene>
    <name evidence="2" type="ORF">SAMN05660710_01233</name>
</gene>
<dbReference type="OrthoDB" id="9792626at2"/>
<dbReference type="Pfam" id="PF00903">
    <property type="entry name" value="Glyoxalase"/>
    <property type="match status" value="1"/>
</dbReference>
<accession>A0A1G5ETZ7</accession>
<dbReference type="InterPro" id="IPR037523">
    <property type="entry name" value="VOC_core"/>
</dbReference>
<evidence type="ECO:0000259" key="1">
    <source>
        <dbReference type="PROSITE" id="PS51819"/>
    </source>
</evidence>
<name>A0A1G5ETZ7_9RHOB</name>
<dbReference type="SUPFAM" id="SSF54593">
    <property type="entry name" value="Glyoxalase/Bleomycin resistance protein/Dihydroxybiphenyl dioxygenase"/>
    <property type="match status" value="2"/>
</dbReference>
<proteinExistence type="predicted"/>
<dbReference type="InterPro" id="IPR004360">
    <property type="entry name" value="Glyas_Fos-R_dOase_dom"/>
</dbReference>
<protein>
    <submittedName>
        <fullName evidence="2">Catechol 2,3-dioxygenase</fullName>
    </submittedName>
</protein>
<keyword evidence="2" id="KW-0560">Oxidoreductase</keyword>
<keyword evidence="2" id="KW-0223">Dioxygenase</keyword>
<dbReference type="InterPro" id="IPR029068">
    <property type="entry name" value="Glyas_Bleomycin-R_OHBP_Dase"/>
</dbReference>
<dbReference type="STRING" id="336292.SAMN05660710_01233"/>
<dbReference type="Proteomes" id="UP000199502">
    <property type="component" value="Unassembled WGS sequence"/>
</dbReference>
<organism evidence="2 3">
    <name type="scientific">Paracoccus tibetensis</name>
    <dbReference type="NCBI Taxonomy" id="336292"/>
    <lineage>
        <taxon>Bacteria</taxon>
        <taxon>Pseudomonadati</taxon>
        <taxon>Pseudomonadota</taxon>
        <taxon>Alphaproteobacteria</taxon>
        <taxon>Rhodobacterales</taxon>
        <taxon>Paracoccaceae</taxon>
        <taxon>Paracoccus</taxon>
    </lineage>
</organism>
<dbReference type="PANTHER" id="PTHR43279:SF1">
    <property type="entry name" value="CATECHOL-2,3-DIOXYGENASE"/>
    <property type="match status" value="1"/>
</dbReference>